<dbReference type="PANTHER" id="PTHR34308">
    <property type="entry name" value="COBALAMIN BIOSYNTHESIS PROTEIN CBIB"/>
    <property type="match status" value="1"/>
</dbReference>
<evidence type="ECO:0000256" key="6">
    <source>
        <dbReference type="ARBA" id="ARBA00022692"/>
    </source>
</evidence>
<organism evidence="10 11">
    <name type="scientific">Candidatus Clostridium eludens</name>
    <dbReference type="NCBI Taxonomy" id="3381663"/>
    <lineage>
        <taxon>Bacteria</taxon>
        <taxon>Bacillati</taxon>
        <taxon>Bacillota</taxon>
        <taxon>Clostridia</taxon>
        <taxon>Eubacteriales</taxon>
        <taxon>Clostridiaceae</taxon>
        <taxon>Clostridium</taxon>
    </lineage>
</organism>
<accession>A0ABW8SPK3</accession>
<evidence type="ECO:0000313" key="10">
    <source>
        <dbReference type="EMBL" id="MFL0197885.1"/>
    </source>
</evidence>
<feature type="transmembrane region" description="Helical" evidence="9">
    <location>
        <begin position="302"/>
        <end position="325"/>
    </location>
</feature>
<evidence type="ECO:0000256" key="5">
    <source>
        <dbReference type="ARBA" id="ARBA00022573"/>
    </source>
</evidence>
<evidence type="ECO:0000256" key="3">
    <source>
        <dbReference type="ARBA" id="ARBA00006263"/>
    </source>
</evidence>
<evidence type="ECO:0000256" key="2">
    <source>
        <dbReference type="ARBA" id="ARBA00004953"/>
    </source>
</evidence>
<dbReference type="RefSeq" id="WP_406793991.1">
    <property type="nucleotide sequence ID" value="NZ_JBJHZX010000040.1"/>
</dbReference>
<dbReference type="HAMAP" id="MF_00024">
    <property type="entry name" value="CobD_CbiB"/>
    <property type="match status" value="1"/>
</dbReference>
<gene>
    <name evidence="10" type="primary">cbiB</name>
    <name evidence="9" type="synonym">cobD</name>
    <name evidence="10" type="ORF">ACJDU8_20280</name>
</gene>
<proteinExistence type="inferred from homology"/>
<dbReference type="Proteomes" id="UP001623660">
    <property type="component" value="Unassembled WGS sequence"/>
</dbReference>
<comment type="caution">
    <text evidence="9">Lacks conserved residue(s) required for the propagation of feature annotation.</text>
</comment>
<comment type="similarity">
    <text evidence="3 9">Belongs to the CobD/CbiB family.</text>
</comment>
<sequence>MFTLFLIINFINIFAAVIIDWIIGDPRGFPHPVIYIGKLINYLEKKGRKICKNEKALKMFGGIIVLIVGMVSFFIPFIILMLLRVNIILYQIVNIFLIWTTISAKCLAVEAGKVYRDLKKGNIIEARTKLSYIVGRDTTNLKSDEIVRASVETVAENTSDGVIAPLMYAAIFGAPFAMLYKGINTMDSMLGYMNEKYKYIGFFPAKIDDIFNFIPARITGIFMCVSAFIVKGDPVETFKIMIRDRKNHKSPNCAYPEAAAAGAMKVQLGGANAYFGEIVYKPTIGDKCIELNFNHIKESIKLMYFSEINIMIFFAIILVILMSVYF</sequence>
<dbReference type="EMBL" id="JBJHZX010000040">
    <property type="protein sequence ID" value="MFL0197885.1"/>
    <property type="molecule type" value="Genomic_DNA"/>
</dbReference>
<feature type="transmembrane region" description="Helical" evidence="9">
    <location>
        <begin position="88"/>
        <end position="109"/>
    </location>
</feature>
<keyword evidence="8 9" id="KW-0472">Membrane</keyword>
<evidence type="ECO:0000256" key="4">
    <source>
        <dbReference type="ARBA" id="ARBA00022475"/>
    </source>
</evidence>
<protein>
    <recommendedName>
        <fullName evidence="9">Cobalamin biosynthesis protein CobD</fullName>
    </recommendedName>
</protein>
<keyword evidence="5 9" id="KW-0169">Cobalamin biosynthesis</keyword>
<dbReference type="Pfam" id="PF03186">
    <property type="entry name" value="CobD_Cbib"/>
    <property type="match status" value="1"/>
</dbReference>
<evidence type="ECO:0000256" key="9">
    <source>
        <dbReference type="HAMAP-Rule" id="MF_00024"/>
    </source>
</evidence>
<comment type="caution">
    <text evidence="10">The sequence shown here is derived from an EMBL/GenBank/DDBJ whole genome shotgun (WGS) entry which is preliminary data.</text>
</comment>
<name>A0ABW8SPK3_9CLOT</name>
<comment type="pathway">
    <text evidence="2 9">Cofactor biosynthesis; adenosylcobalamin biosynthesis.</text>
</comment>
<evidence type="ECO:0000256" key="8">
    <source>
        <dbReference type="ARBA" id="ARBA00023136"/>
    </source>
</evidence>
<keyword evidence="11" id="KW-1185">Reference proteome</keyword>
<dbReference type="InterPro" id="IPR004485">
    <property type="entry name" value="Cobalamin_biosynth_CobD/CbiB"/>
</dbReference>
<dbReference type="NCBIfam" id="TIGR00380">
    <property type="entry name" value="cobal_cbiB"/>
    <property type="match status" value="1"/>
</dbReference>
<keyword evidence="4 9" id="KW-1003">Cell membrane</keyword>
<evidence type="ECO:0000313" key="11">
    <source>
        <dbReference type="Proteomes" id="UP001623660"/>
    </source>
</evidence>
<feature type="transmembrane region" description="Helical" evidence="9">
    <location>
        <begin position="6"/>
        <end position="23"/>
    </location>
</feature>
<feature type="transmembrane region" description="Helical" evidence="9">
    <location>
        <begin position="56"/>
        <end position="82"/>
    </location>
</feature>
<comment type="function">
    <text evidence="9">Converts cobyric acid to cobinamide by the addition of aminopropanol on the F carboxylic group.</text>
</comment>
<dbReference type="PANTHER" id="PTHR34308:SF1">
    <property type="entry name" value="COBALAMIN BIOSYNTHESIS PROTEIN CBIB"/>
    <property type="match status" value="1"/>
</dbReference>
<comment type="subcellular location">
    <subcellularLocation>
        <location evidence="1 9">Cell membrane</location>
        <topology evidence="1 9">Multi-pass membrane protein</topology>
    </subcellularLocation>
</comment>
<keyword evidence="6 9" id="KW-0812">Transmembrane</keyword>
<evidence type="ECO:0000256" key="7">
    <source>
        <dbReference type="ARBA" id="ARBA00022989"/>
    </source>
</evidence>
<reference evidence="10 11" key="1">
    <citation type="submission" date="2024-11" db="EMBL/GenBank/DDBJ databases">
        <authorList>
            <person name="Heng Y.C."/>
            <person name="Lim A.C.H."/>
            <person name="Lee J.K.Y."/>
            <person name="Kittelmann S."/>
        </authorList>
    </citation>
    <scope>NUCLEOTIDE SEQUENCE [LARGE SCALE GENOMIC DNA]</scope>
    <source>
        <strain evidence="10 11">WILCCON 0269</strain>
    </source>
</reference>
<keyword evidence="7 9" id="KW-1133">Transmembrane helix</keyword>
<evidence type="ECO:0000256" key="1">
    <source>
        <dbReference type="ARBA" id="ARBA00004651"/>
    </source>
</evidence>